<evidence type="ECO:0000256" key="9">
    <source>
        <dbReference type="NCBIfam" id="TIGR00362"/>
    </source>
</evidence>
<evidence type="ECO:0000256" key="10">
    <source>
        <dbReference type="RuleBase" id="RU000577"/>
    </source>
</evidence>
<dbReference type="Pfam" id="PF00308">
    <property type="entry name" value="Bac_DnaA"/>
    <property type="match status" value="1"/>
</dbReference>
<feature type="region of interest" description="Disordered" evidence="12">
    <location>
        <begin position="84"/>
        <end position="106"/>
    </location>
</feature>
<dbReference type="InterPro" id="IPR013317">
    <property type="entry name" value="DnaA_dom"/>
</dbReference>
<evidence type="ECO:0000256" key="12">
    <source>
        <dbReference type="SAM" id="MobiDB-lite"/>
    </source>
</evidence>
<dbReference type="PANTHER" id="PTHR30050">
    <property type="entry name" value="CHROMOSOMAL REPLICATION INITIATOR PROTEIN DNAA"/>
    <property type="match status" value="1"/>
</dbReference>
<name>C7RIB6_ACCRE</name>
<comment type="subunit">
    <text evidence="8">Oligomerizes as a right-handed, spiral filament on DNA at oriC.</text>
</comment>
<keyword evidence="3 8" id="KW-0235">DNA replication</keyword>
<dbReference type="HAMAP" id="MF_00377">
    <property type="entry name" value="DnaA_bact"/>
    <property type="match status" value="1"/>
</dbReference>
<evidence type="ECO:0000256" key="8">
    <source>
        <dbReference type="HAMAP-Rule" id="MF_00377"/>
    </source>
</evidence>
<dbReference type="HOGENOM" id="CLU_026910_0_1_4"/>
<evidence type="ECO:0000313" key="15">
    <source>
        <dbReference type="EMBL" id="ACV33376.1"/>
    </source>
</evidence>
<feature type="binding site" evidence="8">
    <location>
        <position position="183"/>
    </location>
    <ligand>
        <name>ATP</name>
        <dbReference type="ChEBI" id="CHEBI:30616"/>
    </ligand>
</feature>
<feature type="region of interest" description="Domain IV, binds dsDNA" evidence="8">
    <location>
        <begin position="354"/>
        <end position="473"/>
    </location>
</feature>
<organism evidence="15">
    <name type="scientific">Accumulibacter regalis</name>
    <dbReference type="NCBI Taxonomy" id="522306"/>
    <lineage>
        <taxon>Bacteria</taxon>
        <taxon>Pseudomonadati</taxon>
        <taxon>Pseudomonadota</taxon>
        <taxon>Betaproteobacteria</taxon>
        <taxon>Candidatus Accumulibacter</taxon>
    </lineage>
</organism>
<sequence length="473" mass="53454">MSSFWSSCLSQFEQELPPQQFNTWIRPLRLEGEEDFARGLRLLAPNGFILKWVKERYLARIEELGSEYFAAPVGITLTLGGRAAPPKDLAPDSPSKDSPSGDGKTAAKVNAVNRHTSLLKNGSLVDRDRPSYEKTRLIPTFTFENLIVGKANDLARAASRQVAISPGEATYNPLFIYGGAGLGKTHLIHAIGNHILECFPDRIVRYVHAEDYYSDVVRAYQQKSFDVFKRYYRSLDVLLLDDVHFFNGKNRTQEEFFFVFNALSEAKKQLVISSDTYPKNISGLEDRLVTRFDWGLTVQIEPPETEMRVAILKKKAELEGVLLDDEVAFYVAKHLRSNVRELEGALKKVLAYSAFHGREIALDLAKEALKDVIGSVNRQITVDNIQKTVADYFKIKVADLFSKKRTRVIVRPRQIAMWLTKNLTSQSYPSIGEAFGGRDHTTVLHAVRTIDDLRAKDNELNHDVHVLLQVLKG</sequence>
<protein>
    <recommendedName>
        <fullName evidence="8 9">Chromosomal replication initiator protein DnaA</fullName>
    </recommendedName>
</protein>
<dbReference type="EMBL" id="CP001715">
    <property type="protein sequence ID" value="ACV33376.1"/>
    <property type="molecule type" value="Genomic_DNA"/>
</dbReference>
<dbReference type="Gene3D" id="1.10.8.60">
    <property type="match status" value="1"/>
</dbReference>
<dbReference type="InterPro" id="IPR018312">
    <property type="entry name" value="Chromosome_initiator_DnaA_CS"/>
</dbReference>
<dbReference type="GO" id="GO:0006270">
    <property type="term" value="P:DNA replication initiation"/>
    <property type="evidence" value="ECO:0007669"/>
    <property type="project" value="UniProtKB-UniRule"/>
</dbReference>
<dbReference type="SMART" id="SM00382">
    <property type="entry name" value="AAA"/>
    <property type="match status" value="1"/>
</dbReference>
<dbReference type="GO" id="GO:0006275">
    <property type="term" value="P:regulation of DNA replication"/>
    <property type="evidence" value="ECO:0007669"/>
    <property type="project" value="UniProtKB-UniRule"/>
</dbReference>
<evidence type="ECO:0000259" key="13">
    <source>
        <dbReference type="SMART" id="SM00382"/>
    </source>
</evidence>
<comment type="function">
    <text evidence="8 10">Plays an essential role in the initiation and regulation of chromosomal replication. ATP-DnaA binds to the origin of replication (oriC) to initiate formation of the DNA replication initiation complex once per cell cycle. Binds the DnaA box (a 9 base pair repeat at the origin) and separates the double-stranded (ds)DNA. Forms a right-handed helical filament on oriC DNA; dsDNA binds to the exterior of the filament while single-stranded (ss)DNA is stabiized in the filament's interior. The ATP-DnaA-oriC complex binds and stabilizes one strand of the AT-rich DNA unwinding element (DUE), permitting loading of DNA polymerase. After initiation quickly degrades to an ADP-DnaA complex that is not apt for DNA replication. Binds acidic phospholipids.</text>
</comment>
<evidence type="ECO:0000256" key="2">
    <source>
        <dbReference type="ARBA" id="ARBA00022490"/>
    </source>
</evidence>
<dbReference type="FunFam" id="3.40.50.300:FF:000668">
    <property type="entry name" value="Chromosomal replication initiator protein DnaA"/>
    <property type="match status" value="1"/>
</dbReference>
<dbReference type="Pfam" id="PF08299">
    <property type="entry name" value="Bac_DnaA_C"/>
    <property type="match status" value="1"/>
</dbReference>
<dbReference type="Pfam" id="PF11638">
    <property type="entry name" value="DnaA_N"/>
    <property type="match status" value="1"/>
</dbReference>
<dbReference type="CDD" id="cd06571">
    <property type="entry name" value="Bac_DnaA_C"/>
    <property type="match status" value="1"/>
</dbReference>
<comment type="subcellular location">
    <subcellularLocation>
        <location evidence="8">Cytoplasm</location>
    </subcellularLocation>
</comment>
<comment type="caution">
    <text evidence="8">Lacks conserved residue(s) required for the propagation of feature annotation.</text>
</comment>
<feature type="compositionally biased region" description="Low complexity" evidence="12">
    <location>
        <begin position="84"/>
        <end position="104"/>
    </location>
</feature>
<dbReference type="InterPro" id="IPR027417">
    <property type="entry name" value="P-loop_NTPase"/>
</dbReference>
<dbReference type="InterPro" id="IPR038454">
    <property type="entry name" value="DnaA_N_sf"/>
</dbReference>
<dbReference type="STRING" id="522306.CAP2UW1_0001"/>
<dbReference type="FunFam" id="1.10.8.60:FF:000003">
    <property type="entry name" value="Chromosomal replication initiator protein DnaA"/>
    <property type="match status" value="1"/>
</dbReference>
<evidence type="ECO:0000259" key="14">
    <source>
        <dbReference type="SMART" id="SM00760"/>
    </source>
</evidence>
<dbReference type="PANTHER" id="PTHR30050:SF2">
    <property type="entry name" value="CHROMOSOMAL REPLICATION INITIATOR PROTEIN DNAA"/>
    <property type="match status" value="1"/>
</dbReference>
<evidence type="ECO:0000256" key="11">
    <source>
        <dbReference type="RuleBase" id="RU004227"/>
    </source>
</evidence>
<evidence type="ECO:0000256" key="6">
    <source>
        <dbReference type="ARBA" id="ARBA00023121"/>
    </source>
</evidence>
<dbReference type="NCBIfam" id="TIGR00362">
    <property type="entry name" value="DnaA"/>
    <property type="match status" value="1"/>
</dbReference>
<dbReference type="InterPro" id="IPR020591">
    <property type="entry name" value="Chromosome_initiator_DnaA-like"/>
</dbReference>
<feature type="region of interest" description="Domain I, interacts with DnaA modulators" evidence="8">
    <location>
        <begin position="1"/>
        <end position="78"/>
    </location>
</feature>
<dbReference type="Gene3D" id="1.10.1750.10">
    <property type="match status" value="1"/>
</dbReference>
<dbReference type="InterPro" id="IPR001957">
    <property type="entry name" value="Chromosome_initiator_DnaA"/>
</dbReference>
<dbReference type="SMART" id="SM00760">
    <property type="entry name" value="Bac_DnaA_C"/>
    <property type="match status" value="1"/>
</dbReference>
<dbReference type="eggNOG" id="COG0593">
    <property type="taxonomic scope" value="Bacteria"/>
</dbReference>
<dbReference type="SUPFAM" id="SSF52540">
    <property type="entry name" value="P-loop containing nucleoside triphosphate hydrolases"/>
    <property type="match status" value="1"/>
</dbReference>
<comment type="similarity">
    <text evidence="1 8 11">Belongs to the DnaA family.</text>
</comment>
<dbReference type="SUPFAM" id="SSF48295">
    <property type="entry name" value="TrpR-like"/>
    <property type="match status" value="1"/>
</dbReference>
<dbReference type="CDD" id="cd00009">
    <property type="entry name" value="AAA"/>
    <property type="match status" value="1"/>
</dbReference>
<dbReference type="Gene3D" id="3.30.300.180">
    <property type="match status" value="1"/>
</dbReference>
<comment type="domain">
    <text evidence="8">Domain I is involved in oligomerization and binding regulators, domain II is flexibile and of varying length in different bacteria, domain III forms the AAA+ region, while domain IV binds dsDNA.</text>
</comment>
<reference evidence="15" key="2">
    <citation type="submission" date="2009-09" db="EMBL/GenBank/DDBJ databases">
        <title>Complete sequence of chromosome of Candidatus Accumulibacter phosphatis clade IIA str. UW-1.</title>
        <authorList>
            <consortium name="US DOE Joint Genome Institute"/>
            <person name="Martin H.G."/>
            <person name="Ivanova N."/>
            <person name="Kunin V."/>
            <person name="Warnecke F."/>
            <person name="Barry K."/>
            <person name="He S."/>
            <person name="Salamov A."/>
            <person name="Szeto E."/>
            <person name="Dalin E."/>
            <person name="Pangilinan J.L."/>
            <person name="Lapidus A."/>
            <person name="Lowry S."/>
            <person name="Kyrpides N.C."/>
            <person name="McMahon K.D."/>
            <person name="Hugenholtz P."/>
        </authorList>
    </citation>
    <scope>NUCLEOTIDE SEQUENCE [LARGE SCALE GENOMIC DNA]</scope>
    <source>
        <strain evidence="15">UW-1</strain>
    </source>
</reference>
<dbReference type="InterPro" id="IPR010921">
    <property type="entry name" value="Trp_repressor/repl_initiator"/>
</dbReference>
<evidence type="ECO:0000256" key="1">
    <source>
        <dbReference type="ARBA" id="ARBA00006583"/>
    </source>
</evidence>
<accession>C7RIB6</accession>
<dbReference type="GO" id="GO:0003688">
    <property type="term" value="F:DNA replication origin binding"/>
    <property type="evidence" value="ECO:0007669"/>
    <property type="project" value="UniProtKB-UniRule"/>
</dbReference>
<dbReference type="InterPro" id="IPR013159">
    <property type="entry name" value="DnaA_C"/>
</dbReference>
<dbReference type="GO" id="GO:0005524">
    <property type="term" value="F:ATP binding"/>
    <property type="evidence" value="ECO:0007669"/>
    <property type="project" value="UniProtKB-UniRule"/>
</dbReference>
<dbReference type="PRINTS" id="PR00051">
    <property type="entry name" value="DNAA"/>
</dbReference>
<dbReference type="GO" id="GO:0005886">
    <property type="term" value="C:plasma membrane"/>
    <property type="evidence" value="ECO:0007669"/>
    <property type="project" value="TreeGrafter"/>
</dbReference>
<keyword evidence="6 8" id="KW-0446">Lipid-binding</keyword>
<dbReference type="InterPro" id="IPR024633">
    <property type="entry name" value="DnaA_N_dom"/>
</dbReference>
<dbReference type="PROSITE" id="PS01008">
    <property type="entry name" value="DNAA"/>
    <property type="match status" value="1"/>
</dbReference>
<feature type="binding site" evidence="8">
    <location>
        <position position="184"/>
    </location>
    <ligand>
        <name>ATP</name>
        <dbReference type="ChEBI" id="CHEBI:30616"/>
    </ligand>
</feature>
<keyword evidence="5 8" id="KW-0067">ATP-binding</keyword>
<keyword evidence="4 8" id="KW-0547">Nucleotide-binding</keyword>
<evidence type="ECO:0000256" key="3">
    <source>
        <dbReference type="ARBA" id="ARBA00022705"/>
    </source>
</evidence>
<feature type="domain" description="AAA+ ATPase" evidence="13">
    <location>
        <begin position="170"/>
        <end position="301"/>
    </location>
</feature>
<reference evidence="15" key="1">
    <citation type="submission" date="2009-08" db="EMBL/GenBank/DDBJ databases">
        <authorList>
            <consortium name="US DOE Joint Genome Institute"/>
            <person name="Lucas S."/>
            <person name="Copeland A."/>
            <person name="Lapidus A."/>
            <person name="Glavina del Rio T."/>
            <person name="Dalin E."/>
            <person name="Tice H."/>
            <person name="Bruce D."/>
            <person name="Barry K."/>
            <person name="Pitluck S."/>
            <person name="Lowry S."/>
            <person name="Larimer F."/>
            <person name="Land M."/>
            <person name="Hauser L."/>
            <person name="Kyrpides N."/>
            <person name="Ivanova N."/>
            <person name="McMahon K.D."/>
            <person name="Hugenholtz P."/>
        </authorList>
    </citation>
    <scope>NUCLEOTIDE SEQUENCE</scope>
    <source>
        <strain evidence="15">UW-1</strain>
    </source>
</reference>
<evidence type="ECO:0000256" key="5">
    <source>
        <dbReference type="ARBA" id="ARBA00022840"/>
    </source>
</evidence>
<feature type="domain" description="Chromosomal replication initiator DnaA C-terminal" evidence="14">
    <location>
        <begin position="381"/>
        <end position="450"/>
    </location>
</feature>
<dbReference type="InterPro" id="IPR003593">
    <property type="entry name" value="AAA+_ATPase"/>
</dbReference>
<dbReference type="GO" id="GO:0005737">
    <property type="term" value="C:cytoplasm"/>
    <property type="evidence" value="ECO:0007669"/>
    <property type="project" value="UniProtKB-SubCell"/>
</dbReference>
<proteinExistence type="inferred from homology"/>
<keyword evidence="2 8" id="KW-0963">Cytoplasm</keyword>
<evidence type="ECO:0000256" key="4">
    <source>
        <dbReference type="ARBA" id="ARBA00022741"/>
    </source>
</evidence>
<dbReference type="AlphaFoldDB" id="C7RIB6"/>
<dbReference type="GO" id="GO:0008289">
    <property type="term" value="F:lipid binding"/>
    <property type="evidence" value="ECO:0007669"/>
    <property type="project" value="UniProtKB-KW"/>
</dbReference>
<gene>
    <name evidence="8" type="primary">dnaA</name>
    <name evidence="15" type="ordered locus">CAP2UW1_0001</name>
</gene>
<dbReference type="OrthoDB" id="9807019at2"/>
<dbReference type="Gene3D" id="3.40.50.300">
    <property type="entry name" value="P-loop containing nucleotide triphosphate hydrolases"/>
    <property type="match status" value="1"/>
</dbReference>
<feature type="binding site" evidence="8">
    <location>
        <position position="185"/>
    </location>
    <ligand>
        <name>ATP</name>
        <dbReference type="ChEBI" id="CHEBI:30616"/>
    </ligand>
</feature>
<evidence type="ECO:0000256" key="7">
    <source>
        <dbReference type="ARBA" id="ARBA00023125"/>
    </source>
</evidence>
<feature type="binding site" evidence="8">
    <location>
        <position position="181"/>
    </location>
    <ligand>
        <name>ATP</name>
        <dbReference type="ChEBI" id="CHEBI:30616"/>
    </ligand>
</feature>
<keyword evidence="7 8" id="KW-0238">DNA-binding</keyword>
<dbReference type="KEGG" id="app:CAP2UW1_0001"/>